<dbReference type="GO" id="GO:0005634">
    <property type="term" value="C:nucleus"/>
    <property type="evidence" value="ECO:0007669"/>
    <property type="project" value="TreeGrafter"/>
</dbReference>
<dbReference type="Proteomes" id="UP000013827">
    <property type="component" value="Unassembled WGS sequence"/>
</dbReference>
<reference evidence="5" key="2">
    <citation type="submission" date="2024-10" db="UniProtKB">
        <authorList>
            <consortium name="EnsemblProtists"/>
        </authorList>
    </citation>
    <scope>IDENTIFICATION</scope>
</reference>
<keyword evidence="2" id="KW-0378">Hydrolase</keyword>
<dbReference type="GO" id="GO:0005737">
    <property type="term" value="C:cytoplasm"/>
    <property type="evidence" value="ECO:0007669"/>
    <property type="project" value="TreeGrafter"/>
</dbReference>
<evidence type="ECO:0008006" key="7">
    <source>
        <dbReference type="Google" id="ProtNLM"/>
    </source>
</evidence>
<keyword evidence="6" id="KW-1185">Reference proteome</keyword>
<dbReference type="PANTHER" id="PTHR13620">
    <property type="entry name" value="3-5 EXONUCLEASE"/>
    <property type="match status" value="1"/>
</dbReference>
<feature type="region of interest" description="Disordered" evidence="3">
    <location>
        <begin position="330"/>
        <end position="352"/>
    </location>
</feature>
<dbReference type="InterPro" id="IPR012337">
    <property type="entry name" value="RNaseH-like_sf"/>
</dbReference>
<feature type="chain" id="PRO_5044285557" description="3'-5' exonuclease domain-containing protein" evidence="4">
    <location>
        <begin position="28"/>
        <end position="352"/>
    </location>
</feature>
<evidence type="ECO:0000256" key="4">
    <source>
        <dbReference type="SAM" id="SignalP"/>
    </source>
</evidence>
<feature type="compositionally biased region" description="Basic and acidic residues" evidence="3">
    <location>
        <begin position="341"/>
        <end position="352"/>
    </location>
</feature>
<dbReference type="HOGENOM" id="CLU_788525_0_0_1"/>
<reference evidence="6" key="1">
    <citation type="journal article" date="2013" name="Nature">
        <title>Pan genome of the phytoplankton Emiliania underpins its global distribution.</title>
        <authorList>
            <person name="Read B.A."/>
            <person name="Kegel J."/>
            <person name="Klute M.J."/>
            <person name="Kuo A."/>
            <person name="Lefebvre S.C."/>
            <person name="Maumus F."/>
            <person name="Mayer C."/>
            <person name="Miller J."/>
            <person name="Monier A."/>
            <person name="Salamov A."/>
            <person name="Young J."/>
            <person name="Aguilar M."/>
            <person name="Claverie J.M."/>
            <person name="Frickenhaus S."/>
            <person name="Gonzalez K."/>
            <person name="Herman E.K."/>
            <person name="Lin Y.C."/>
            <person name="Napier J."/>
            <person name="Ogata H."/>
            <person name="Sarno A.F."/>
            <person name="Shmutz J."/>
            <person name="Schroeder D."/>
            <person name="de Vargas C."/>
            <person name="Verret F."/>
            <person name="von Dassow P."/>
            <person name="Valentin K."/>
            <person name="Van de Peer Y."/>
            <person name="Wheeler G."/>
            <person name="Dacks J.B."/>
            <person name="Delwiche C.F."/>
            <person name="Dyhrman S.T."/>
            <person name="Glockner G."/>
            <person name="John U."/>
            <person name="Richards T."/>
            <person name="Worden A.Z."/>
            <person name="Zhang X."/>
            <person name="Grigoriev I.V."/>
            <person name="Allen A.E."/>
            <person name="Bidle K."/>
            <person name="Borodovsky M."/>
            <person name="Bowler C."/>
            <person name="Brownlee C."/>
            <person name="Cock J.M."/>
            <person name="Elias M."/>
            <person name="Gladyshev V.N."/>
            <person name="Groth M."/>
            <person name="Guda C."/>
            <person name="Hadaegh A."/>
            <person name="Iglesias-Rodriguez M.D."/>
            <person name="Jenkins J."/>
            <person name="Jones B.M."/>
            <person name="Lawson T."/>
            <person name="Leese F."/>
            <person name="Lindquist E."/>
            <person name="Lobanov A."/>
            <person name="Lomsadze A."/>
            <person name="Malik S.B."/>
            <person name="Marsh M.E."/>
            <person name="Mackinder L."/>
            <person name="Mock T."/>
            <person name="Mueller-Roeber B."/>
            <person name="Pagarete A."/>
            <person name="Parker M."/>
            <person name="Probert I."/>
            <person name="Quesneville H."/>
            <person name="Raines C."/>
            <person name="Rensing S.A."/>
            <person name="Riano-Pachon D.M."/>
            <person name="Richier S."/>
            <person name="Rokitta S."/>
            <person name="Shiraiwa Y."/>
            <person name="Soanes D.M."/>
            <person name="van der Giezen M."/>
            <person name="Wahlund T.M."/>
            <person name="Williams B."/>
            <person name="Wilson W."/>
            <person name="Wolfe G."/>
            <person name="Wurch L.L."/>
        </authorList>
    </citation>
    <scope>NUCLEOTIDE SEQUENCE</scope>
</reference>
<dbReference type="Gene3D" id="3.30.420.10">
    <property type="entry name" value="Ribonuclease H-like superfamily/Ribonuclease H"/>
    <property type="match status" value="1"/>
</dbReference>
<dbReference type="eggNOG" id="KOG4373">
    <property type="taxonomic scope" value="Eukaryota"/>
</dbReference>
<protein>
    <recommendedName>
        <fullName evidence="7">3'-5' exonuclease domain-containing protein</fullName>
    </recommendedName>
</protein>
<dbReference type="EnsemblProtists" id="EOD41796">
    <property type="protein sequence ID" value="EOD41796"/>
    <property type="gene ID" value="EMIHUDRAFT_95020"/>
</dbReference>
<dbReference type="RefSeq" id="XP_005794225.1">
    <property type="nucleotide sequence ID" value="XM_005794168.1"/>
</dbReference>
<name>A0A0D3L1B1_EMIH1</name>
<evidence type="ECO:0000256" key="3">
    <source>
        <dbReference type="SAM" id="MobiDB-lite"/>
    </source>
</evidence>
<dbReference type="InterPro" id="IPR036397">
    <property type="entry name" value="RNaseH_sf"/>
</dbReference>
<dbReference type="STRING" id="2903.R1G179"/>
<dbReference type="GO" id="GO:0003676">
    <property type="term" value="F:nucleic acid binding"/>
    <property type="evidence" value="ECO:0007669"/>
    <property type="project" value="InterPro"/>
</dbReference>
<evidence type="ECO:0000256" key="1">
    <source>
        <dbReference type="ARBA" id="ARBA00022722"/>
    </source>
</evidence>
<dbReference type="PaxDb" id="2903-EOD41796"/>
<evidence type="ECO:0000256" key="2">
    <source>
        <dbReference type="ARBA" id="ARBA00022801"/>
    </source>
</evidence>
<dbReference type="AlphaFoldDB" id="A0A0D3L1B1"/>
<evidence type="ECO:0000313" key="6">
    <source>
        <dbReference type="Proteomes" id="UP000013827"/>
    </source>
</evidence>
<dbReference type="KEGG" id="ehx:EMIHUDRAFT_95020"/>
<proteinExistence type="predicted"/>
<dbReference type="SUPFAM" id="SSF53098">
    <property type="entry name" value="Ribonuclease H-like"/>
    <property type="match status" value="1"/>
</dbReference>
<dbReference type="GO" id="GO:0008408">
    <property type="term" value="F:3'-5' exonuclease activity"/>
    <property type="evidence" value="ECO:0007669"/>
    <property type="project" value="TreeGrafter"/>
</dbReference>
<dbReference type="InterPro" id="IPR051132">
    <property type="entry name" value="3-5_Exonuclease_domain"/>
</dbReference>
<dbReference type="CDD" id="cd06141">
    <property type="entry name" value="WRN_exo"/>
    <property type="match status" value="1"/>
</dbReference>
<dbReference type="GeneID" id="17287066"/>
<dbReference type="PANTHER" id="PTHR13620:SF104">
    <property type="entry name" value="EXONUCLEASE 3'-5' DOMAIN-CONTAINING PROTEIN 2"/>
    <property type="match status" value="1"/>
</dbReference>
<evidence type="ECO:0000313" key="5">
    <source>
        <dbReference type="EnsemblProtists" id="EOD41796"/>
    </source>
</evidence>
<sequence>MNARPPSRFRLFLRWLLAPLLIMYGKRKPEHLHALRFHRFETEDDVEEALSRLGFESCRALGLDVEARPTFRRSGGSNPVDTIQLCSDQACAVVSLGRAARLPPLLSRLVASASVLKFGAGVGDDIKLLAGRFPEAFSAADGGGGGASASACVELAVLAPLTGAPPLPIGLELDKPKRIQMSDWSRVPLSAPQIQYAALDAAVSRWLAAVLLGVSHCEGLAAAAAPHAAAAPYAGLGGGGATIATLLRVQADGSCDSLAVLPPAARRIFLAAAERRDAERLAKGERKRAGKAAKKAAAAAAAAATTAAGAAAAAAAMVLDARVFPLRPPQGRWGPAAGRFAPEERQAEPSAA</sequence>
<accession>A0A0D3L1B1</accession>
<keyword evidence="4" id="KW-0732">Signal</keyword>
<organism evidence="5 6">
    <name type="scientific">Emiliania huxleyi (strain CCMP1516)</name>
    <dbReference type="NCBI Taxonomy" id="280463"/>
    <lineage>
        <taxon>Eukaryota</taxon>
        <taxon>Haptista</taxon>
        <taxon>Haptophyta</taxon>
        <taxon>Prymnesiophyceae</taxon>
        <taxon>Isochrysidales</taxon>
        <taxon>Noelaerhabdaceae</taxon>
        <taxon>Emiliania</taxon>
    </lineage>
</organism>
<keyword evidence="1" id="KW-0540">Nuclease</keyword>
<feature type="signal peptide" evidence="4">
    <location>
        <begin position="1"/>
        <end position="27"/>
    </location>
</feature>